<sequence>MHRIFIGKELQQGRFRPDARLRHAAQGQRSGHGVRPVAALQGHAASQARYGIDEEAHLHLHKLPSCYYFFTICLSISIVPHSSFFPNRLLRPNPIGMN</sequence>
<dbReference type="EMBL" id="VSSQ01122223">
    <property type="protein sequence ID" value="MPN54206.1"/>
    <property type="molecule type" value="Genomic_DNA"/>
</dbReference>
<evidence type="ECO:0000313" key="1">
    <source>
        <dbReference type="EMBL" id="MPN54206.1"/>
    </source>
</evidence>
<dbReference type="AlphaFoldDB" id="A0A645ISV6"/>
<name>A0A645ISV6_9ZZZZ</name>
<gene>
    <name evidence="1" type="ORF">SDC9_201876</name>
</gene>
<comment type="caution">
    <text evidence="1">The sequence shown here is derived from an EMBL/GenBank/DDBJ whole genome shotgun (WGS) entry which is preliminary data.</text>
</comment>
<accession>A0A645ISV6</accession>
<organism evidence="1">
    <name type="scientific">bioreactor metagenome</name>
    <dbReference type="NCBI Taxonomy" id="1076179"/>
    <lineage>
        <taxon>unclassified sequences</taxon>
        <taxon>metagenomes</taxon>
        <taxon>ecological metagenomes</taxon>
    </lineage>
</organism>
<reference evidence="1" key="1">
    <citation type="submission" date="2019-08" db="EMBL/GenBank/DDBJ databases">
        <authorList>
            <person name="Kucharzyk K."/>
            <person name="Murdoch R.W."/>
            <person name="Higgins S."/>
            <person name="Loffler F."/>
        </authorList>
    </citation>
    <scope>NUCLEOTIDE SEQUENCE</scope>
</reference>
<protein>
    <submittedName>
        <fullName evidence="1">Uncharacterized protein</fullName>
    </submittedName>
</protein>
<proteinExistence type="predicted"/>